<gene>
    <name evidence="1" type="ORF">LITE_LOCUS34625</name>
</gene>
<dbReference type="AlphaFoldDB" id="A0AAV0NQ26"/>
<name>A0AAV0NQ26_9ROSI</name>
<sequence>MQGSAGSIRRRLHLLPRQHRRVPCYLLEERPFSRFVHRSMHYQRQPGSSVSPGVD</sequence>
<organism evidence="1 2">
    <name type="scientific">Linum tenue</name>
    <dbReference type="NCBI Taxonomy" id="586396"/>
    <lineage>
        <taxon>Eukaryota</taxon>
        <taxon>Viridiplantae</taxon>
        <taxon>Streptophyta</taxon>
        <taxon>Embryophyta</taxon>
        <taxon>Tracheophyta</taxon>
        <taxon>Spermatophyta</taxon>
        <taxon>Magnoliopsida</taxon>
        <taxon>eudicotyledons</taxon>
        <taxon>Gunneridae</taxon>
        <taxon>Pentapetalae</taxon>
        <taxon>rosids</taxon>
        <taxon>fabids</taxon>
        <taxon>Malpighiales</taxon>
        <taxon>Linaceae</taxon>
        <taxon>Linum</taxon>
    </lineage>
</organism>
<dbReference type="EMBL" id="CAMGYJ010000008">
    <property type="protein sequence ID" value="CAI0460769.1"/>
    <property type="molecule type" value="Genomic_DNA"/>
</dbReference>
<proteinExistence type="predicted"/>
<dbReference type="Proteomes" id="UP001154282">
    <property type="component" value="Unassembled WGS sequence"/>
</dbReference>
<keyword evidence="2" id="KW-1185">Reference proteome</keyword>
<protein>
    <submittedName>
        <fullName evidence="1">Uncharacterized protein</fullName>
    </submittedName>
</protein>
<evidence type="ECO:0000313" key="1">
    <source>
        <dbReference type="EMBL" id="CAI0460769.1"/>
    </source>
</evidence>
<comment type="caution">
    <text evidence="1">The sequence shown here is derived from an EMBL/GenBank/DDBJ whole genome shotgun (WGS) entry which is preliminary data.</text>
</comment>
<evidence type="ECO:0000313" key="2">
    <source>
        <dbReference type="Proteomes" id="UP001154282"/>
    </source>
</evidence>
<reference evidence="1" key="1">
    <citation type="submission" date="2022-08" db="EMBL/GenBank/DDBJ databases">
        <authorList>
            <person name="Gutierrez-Valencia J."/>
        </authorList>
    </citation>
    <scope>NUCLEOTIDE SEQUENCE</scope>
</reference>
<accession>A0AAV0NQ26</accession>